<dbReference type="EnsemblPlants" id="AUR62021257-RA">
    <property type="protein sequence ID" value="AUR62021257-RA:cds"/>
    <property type="gene ID" value="AUR62021257"/>
</dbReference>
<dbReference type="InterPro" id="IPR053168">
    <property type="entry name" value="Glutamic_endopeptidase"/>
</dbReference>
<reference evidence="2" key="1">
    <citation type="journal article" date="2017" name="Nature">
        <title>The genome of Chenopodium quinoa.</title>
        <authorList>
            <person name="Jarvis D.E."/>
            <person name="Ho Y.S."/>
            <person name="Lightfoot D.J."/>
            <person name="Schmoeckel S.M."/>
            <person name="Li B."/>
            <person name="Borm T.J.A."/>
            <person name="Ohyanagi H."/>
            <person name="Mineta K."/>
            <person name="Michell C.T."/>
            <person name="Saber N."/>
            <person name="Kharbatia N.M."/>
            <person name="Rupper R.R."/>
            <person name="Sharp A.R."/>
            <person name="Dally N."/>
            <person name="Boughton B.A."/>
            <person name="Woo Y.H."/>
            <person name="Gao G."/>
            <person name="Schijlen E.G.W.M."/>
            <person name="Guo X."/>
            <person name="Momin A.A."/>
            <person name="Negrao S."/>
            <person name="Al-Babili S."/>
            <person name="Gehring C."/>
            <person name="Roessner U."/>
            <person name="Jung C."/>
            <person name="Murphy K."/>
            <person name="Arold S.T."/>
            <person name="Gojobori T."/>
            <person name="van der Linden C.G."/>
            <person name="van Loo E.N."/>
            <person name="Jellen E.N."/>
            <person name="Maughan P.J."/>
            <person name="Tester M."/>
        </authorList>
    </citation>
    <scope>NUCLEOTIDE SEQUENCE [LARGE SCALE GENOMIC DNA]</scope>
    <source>
        <strain evidence="2">cv. PI 614886</strain>
    </source>
</reference>
<dbReference type="PROSITE" id="PS52045">
    <property type="entry name" value="NEPROSIN_PEP_CD"/>
    <property type="match status" value="1"/>
</dbReference>
<dbReference type="Proteomes" id="UP000596660">
    <property type="component" value="Unplaced"/>
</dbReference>
<dbReference type="InterPro" id="IPR004314">
    <property type="entry name" value="Neprosin"/>
</dbReference>
<accession>A0A803M0K6</accession>
<keyword evidence="3" id="KW-1185">Reference proteome</keyword>
<dbReference type="Gramene" id="AUR62021257-RA">
    <property type="protein sequence ID" value="AUR62021257-RA:cds"/>
    <property type="gene ID" value="AUR62021257"/>
</dbReference>
<organism evidence="2 3">
    <name type="scientific">Chenopodium quinoa</name>
    <name type="common">Quinoa</name>
    <dbReference type="NCBI Taxonomy" id="63459"/>
    <lineage>
        <taxon>Eukaryota</taxon>
        <taxon>Viridiplantae</taxon>
        <taxon>Streptophyta</taxon>
        <taxon>Embryophyta</taxon>
        <taxon>Tracheophyta</taxon>
        <taxon>Spermatophyta</taxon>
        <taxon>Magnoliopsida</taxon>
        <taxon>eudicotyledons</taxon>
        <taxon>Gunneridae</taxon>
        <taxon>Pentapetalae</taxon>
        <taxon>Caryophyllales</taxon>
        <taxon>Chenopodiaceae</taxon>
        <taxon>Chenopodioideae</taxon>
        <taxon>Atripliceae</taxon>
        <taxon>Chenopodium</taxon>
    </lineage>
</organism>
<dbReference type="InterPro" id="IPR025521">
    <property type="entry name" value="Neprosin_propep"/>
</dbReference>
<sequence>MSDLKGLNRHCRKEINLSDEDLELETRLKTLNKPPILSFQKEDGSIIDCIDIYKQPAFDHPKLKNHRIQVHKLPSKVTQCPPGTVPIRRTRKEDLVTANAVLSHYRTMTGGPPFTPSQGNYYAGAGTPNGTSEKYLGARAAIALFNLTIAIPAQTSAASLRIGSGVDGPFNNIEYGYTADGFGKTGCFNMLCPGFVQVNQLRHMGDELTYFSEYDKSTRFMLLGIIKDPKTQNWWIVESLPEATNQYIGYWPKELLPEMSDSATNVQVGGKVYNPSIEPSKTPMGSGHFVADDLLKTCQAIVHVVNSTYGLIPDESLKMDVFANSPDLYNAQFLDGAEVLFGGPDFTT</sequence>
<dbReference type="AlphaFoldDB" id="A0A803M0K6"/>
<evidence type="ECO:0000259" key="1">
    <source>
        <dbReference type="PROSITE" id="PS52045"/>
    </source>
</evidence>
<evidence type="ECO:0000313" key="3">
    <source>
        <dbReference type="Proteomes" id="UP000596660"/>
    </source>
</evidence>
<dbReference type="PANTHER" id="PTHR31589:SF223">
    <property type="entry name" value="PROTEIN, PUTATIVE (DUF239)-RELATED"/>
    <property type="match status" value="1"/>
</dbReference>
<reference evidence="2" key="2">
    <citation type="submission" date="2021-03" db="UniProtKB">
        <authorList>
            <consortium name="EnsemblPlants"/>
        </authorList>
    </citation>
    <scope>IDENTIFICATION</scope>
</reference>
<dbReference type="Pfam" id="PF14365">
    <property type="entry name" value="Neprosin_AP"/>
    <property type="match status" value="1"/>
</dbReference>
<dbReference type="PANTHER" id="PTHR31589">
    <property type="entry name" value="PROTEIN, PUTATIVE (DUF239)-RELATED-RELATED"/>
    <property type="match status" value="1"/>
</dbReference>
<name>A0A803M0K6_CHEQI</name>
<protein>
    <recommendedName>
        <fullName evidence="1">Neprosin PEP catalytic domain-containing protein</fullName>
    </recommendedName>
</protein>
<feature type="domain" description="Neprosin PEP catalytic" evidence="1">
    <location>
        <begin position="115"/>
        <end position="348"/>
    </location>
</feature>
<dbReference type="Pfam" id="PF03080">
    <property type="entry name" value="Neprosin"/>
    <property type="match status" value="1"/>
</dbReference>
<evidence type="ECO:0000313" key="2">
    <source>
        <dbReference type="EnsemblPlants" id="AUR62021257-RA:cds"/>
    </source>
</evidence>
<dbReference type="OMA" id="SADTIMW"/>
<proteinExistence type="predicted"/>